<gene>
    <name evidence="2" type="ORF">NDU88_006700</name>
</gene>
<evidence type="ECO:0000313" key="3">
    <source>
        <dbReference type="Proteomes" id="UP001066276"/>
    </source>
</evidence>
<dbReference type="AlphaFoldDB" id="A0AAV7SQN9"/>
<reference evidence="2" key="1">
    <citation type="journal article" date="2022" name="bioRxiv">
        <title>Sequencing and chromosome-scale assembly of the giantPleurodeles waltlgenome.</title>
        <authorList>
            <person name="Brown T."/>
            <person name="Elewa A."/>
            <person name="Iarovenko S."/>
            <person name="Subramanian E."/>
            <person name="Araus A.J."/>
            <person name="Petzold A."/>
            <person name="Susuki M."/>
            <person name="Suzuki K.-i.T."/>
            <person name="Hayashi T."/>
            <person name="Toyoda A."/>
            <person name="Oliveira C."/>
            <person name="Osipova E."/>
            <person name="Leigh N.D."/>
            <person name="Simon A."/>
            <person name="Yun M.H."/>
        </authorList>
    </citation>
    <scope>NUCLEOTIDE SEQUENCE</scope>
    <source>
        <strain evidence="2">20211129_DDA</strain>
        <tissue evidence="2">Liver</tissue>
    </source>
</reference>
<proteinExistence type="predicted"/>
<keyword evidence="3" id="KW-1185">Reference proteome</keyword>
<organism evidence="2 3">
    <name type="scientific">Pleurodeles waltl</name>
    <name type="common">Iberian ribbed newt</name>
    <dbReference type="NCBI Taxonomy" id="8319"/>
    <lineage>
        <taxon>Eukaryota</taxon>
        <taxon>Metazoa</taxon>
        <taxon>Chordata</taxon>
        <taxon>Craniata</taxon>
        <taxon>Vertebrata</taxon>
        <taxon>Euteleostomi</taxon>
        <taxon>Amphibia</taxon>
        <taxon>Batrachia</taxon>
        <taxon>Caudata</taxon>
        <taxon>Salamandroidea</taxon>
        <taxon>Salamandridae</taxon>
        <taxon>Pleurodelinae</taxon>
        <taxon>Pleurodeles</taxon>
    </lineage>
</organism>
<evidence type="ECO:0000256" key="1">
    <source>
        <dbReference type="SAM" id="MobiDB-lite"/>
    </source>
</evidence>
<accession>A0AAV7SQN9</accession>
<dbReference type="Proteomes" id="UP001066276">
    <property type="component" value="Chromosome 4_2"/>
</dbReference>
<feature type="region of interest" description="Disordered" evidence="1">
    <location>
        <begin position="19"/>
        <end position="48"/>
    </location>
</feature>
<name>A0AAV7SQN9_PLEWA</name>
<sequence length="116" mass="12327">MYSACRKLTCSGAAVRPEQLRRDAGGPAVGHARARKVQGGRADAGARGYGRRCVPGSGAVQDAERAGRRGGPWLLLEVCGRVRSCTWGLFGDAASRGPAARSFTVALPQRRHRWAP</sequence>
<evidence type="ECO:0000313" key="2">
    <source>
        <dbReference type="EMBL" id="KAJ1166292.1"/>
    </source>
</evidence>
<dbReference type="EMBL" id="JANPWB010000008">
    <property type="protein sequence ID" value="KAJ1166292.1"/>
    <property type="molecule type" value="Genomic_DNA"/>
</dbReference>
<protein>
    <submittedName>
        <fullName evidence="2">Uncharacterized protein</fullName>
    </submittedName>
</protein>
<comment type="caution">
    <text evidence="2">The sequence shown here is derived from an EMBL/GenBank/DDBJ whole genome shotgun (WGS) entry which is preliminary data.</text>
</comment>